<organism evidence="29 30">
    <name type="scientific">Agromyces terreus</name>
    <dbReference type="NCBI Taxonomy" id="424795"/>
    <lineage>
        <taxon>Bacteria</taxon>
        <taxon>Bacillati</taxon>
        <taxon>Actinomycetota</taxon>
        <taxon>Actinomycetes</taxon>
        <taxon>Micrococcales</taxon>
        <taxon>Microbacteriaceae</taxon>
        <taxon>Agromyces</taxon>
    </lineage>
</organism>
<evidence type="ECO:0000256" key="12">
    <source>
        <dbReference type="ARBA" id="ARBA00022691"/>
    </source>
</evidence>
<dbReference type="SUPFAM" id="SSF52242">
    <property type="entry name" value="Cobalamin (vitamin B12)-binding domain"/>
    <property type="match status" value="1"/>
</dbReference>
<comment type="pathway">
    <text evidence="4 19">Amino-acid biosynthesis; L-methionine biosynthesis via de novo pathway; L-methionine from L-homocysteine (MetH route): step 1/1.</text>
</comment>
<dbReference type="GO" id="GO:0008270">
    <property type="term" value="F:zinc ion binding"/>
    <property type="evidence" value="ECO:0007669"/>
    <property type="project" value="UniProtKB-UniRule"/>
</dbReference>
<keyword evidence="11 19" id="KW-0808">Transferase</keyword>
<reference evidence="29" key="1">
    <citation type="submission" date="2022-06" db="EMBL/GenBank/DDBJ databases">
        <title>Sequencing the genomes of 1000 actinobacteria strains.</title>
        <authorList>
            <person name="Klenk H.-P."/>
        </authorList>
    </citation>
    <scope>NUCLEOTIDE SEQUENCE</scope>
    <source>
        <strain evidence="29">DSM 22016</strain>
    </source>
</reference>
<dbReference type="InterPro" id="IPR050554">
    <property type="entry name" value="Met_Synthase/Corrinoid"/>
</dbReference>
<dbReference type="InterPro" id="IPR037010">
    <property type="entry name" value="VitB12-dep_Met_synth_activ_sf"/>
</dbReference>
<comment type="caution">
    <text evidence="29">The sequence shown here is derived from an EMBL/GenBank/DDBJ whole genome shotgun (WGS) entry which is preliminary data.</text>
</comment>
<keyword evidence="30" id="KW-1185">Reference proteome</keyword>
<name>A0A9X2H393_9MICO</name>
<keyword evidence="10 19" id="KW-0846">Cobalamin</keyword>
<evidence type="ECO:0000256" key="11">
    <source>
        <dbReference type="ARBA" id="ARBA00022679"/>
    </source>
</evidence>
<dbReference type="PANTHER" id="PTHR45833">
    <property type="entry name" value="METHIONINE SYNTHASE"/>
    <property type="match status" value="1"/>
</dbReference>
<keyword evidence="12 19" id="KW-0949">S-adenosyl-L-methionine</keyword>
<feature type="region of interest" description="Disordered" evidence="23">
    <location>
        <begin position="347"/>
        <end position="395"/>
    </location>
</feature>
<gene>
    <name evidence="29" type="ORF">BJ978_000698</name>
</gene>
<proteinExistence type="inferred from homology"/>
<dbReference type="SUPFAM" id="SSF56507">
    <property type="entry name" value="Methionine synthase activation domain-like"/>
    <property type="match status" value="1"/>
</dbReference>
<dbReference type="PROSITE" id="PS50970">
    <property type="entry name" value="HCY"/>
    <property type="match status" value="1"/>
</dbReference>
<dbReference type="InterPro" id="IPR000489">
    <property type="entry name" value="Pterin-binding_dom"/>
</dbReference>
<feature type="binding site" evidence="21">
    <location>
        <begin position="1261"/>
        <end position="1262"/>
    </location>
    <ligand>
        <name>S-adenosyl-L-methionine</name>
        <dbReference type="ChEBI" id="CHEBI:59789"/>
    </ligand>
</feature>
<comment type="function">
    <text evidence="18 19">Catalyzes the transfer of a methyl group from methyl-cobalamin to homocysteine, yielding enzyme-bound cob(I)alamin and methionine. Subsequently, remethylates the cofactor using methyltetrahydrofolate.</text>
</comment>
<evidence type="ECO:0000256" key="18">
    <source>
        <dbReference type="ARBA" id="ARBA00025552"/>
    </source>
</evidence>
<dbReference type="GO" id="GO:0008705">
    <property type="term" value="F:methionine synthase activity"/>
    <property type="evidence" value="ECO:0007669"/>
    <property type="project" value="UniProtKB-UniRule"/>
</dbReference>
<dbReference type="InterPro" id="IPR036724">
    <property type="entry name" value="Cobalamin-bd_sf"/>
</dbReference>
<comment type="similarity">
    <text evidence="5">Belongs to the vitamin-B12 dependent methionine synthase family.</text>
</comment>
<dbReference type="GO" id="GO:0032259">
    <property type="term" value="P:methylation"/>
    <property type="evidence" value="ECO:0007669"/>
    <property type="project" value="UniProtKB-KW"/>
</dbReference>
<dbReference type="CDD" id="cd00740">
    <property type="entry name" value="MeTr"/>
    <property type="match status" value="1"/>
</dbReference>
<evidence type="ECO:0000256" key="4">
    <source>
        <dbReference type="ARBA" id="ARBA00005178"/>
    </source>
</evidence>
<evidence type="ECO:0000256" key="8">
    <source>
        <dbReference type="ARBA" id="ARBA00022603"/>
    </source>
</evidence>
<dbReference type="OrthoDB" id="9803687at2"/>
<dbReference type="Proteomes" id="UP001139722">
    <property type="component" value="Unassembled WGS sequence"/>
</dbReference>
<dbReference type="CDD" id="cd02069">
    <property type="entry name" value="methionine_synthase_B12_BD"/>
    <property type="match status" value="1"/>
</dbReference>
<evidence type="ECO:0000256" key="22">
    <source>
        <dbReference type="PROSITE-ProRule" id="PRU00333"/>
    </source>
</evidence>
<evidence type="ECO:0000256" key="14">
    <source>
        <dbReference type="ARBA" id="ARBA00022737"/>
    </source>
</evidence>
<dbReference type="Pfam" id="PF02310">
    <property type="entry name" value="B12-binding"/>
    <property type="match status" value="1"/>
</dbReference>
<feature type="domain" description="AdoMet activation" evidence="26">
    <location>
        <begin position="956"/>
        <end position="1264"/>
    </location>
</feature>
<feature type="domain" description="Pterin-binding" evidence="25">
    <location>
        <begin position="413"/>
        <end position="671"/>
    </location>
</feature>
<evidence type="ECO:0000256" key="16">
    <source>
        <dbReference type="ARBA" id="ARBA00023167"/>
    </source>
</evidence>
<feature type="binding site" description="axial binding residue" evidence="20">
    <location>
        <position position="818"/>
    </location>
    <ligand>
        <name>methylcob(III)alamin</name>
        <dbReference type="ChEBI" id="CHEBI:28115"/>
    </ligand>
    <ligandPart>
        <name>Co</name>
        <dbReference type="ChEBI" id="CHEBI:27638"/>
    </ligandPart>
</feature>
<dbReference type="Gene3D" id="3.10.196.10">
    <property type="entry name" value="Vitamin B12-dependent methionine synthase, activation domain"/>
    <property type="match status" value="1"/>
</dbReference>
<dbReference type="GO" id="GO:0050667">
    <property type="term" value="P:homocysteine metabolic process"/>
    <property type="evidence" value="ECO:0007669"/>
    <property type="project" value="TreeGrafter"/>
</dbReference>
<evidence type="ECO:0000256" key="5">
    <source>
        <dbReference type="ARBA" id="ARBA00010398"/>
    </source>
</evidence>
<evidence type="ECO:0000256" key="2">
    <source>
        <dbReference type="ARBA" id="ARBA00001947"/>
    </source>
</evidence>
<evidence type="ECO:0000259" key="25">
    <source>
        <dbReference type="PROSITE" id="PS50972"/>
    </source>
</evidence>
<dbReference type="InterPro" id="IPR006158">
    <property type="entry name" value="Cobalamin-bd"/>
</dbReference>
<dbReference type="Gene3D" id="1.10.1240.10">
    <property type="entry name" value="Methionine synthase domain"/>
    <property type="match status" value="1"/>
</dbReference>
<evidence type="ECO:0000256" key="6">
    <source>
        <dbReference type="ARBA" id="ARBA00012032"/>
    </source>
</evidence>
<evidence type="ECO:0000259" key="28">
    <source>
        <dbReference type="PROSITE" id="PS51337"/>
    </source>
</evidence>
<dbReference type="Pfam" id="PF02574">
    <property type="entry name" value="S-methyl_trans"/>
    <property type="match status" value="1"/>
</dbReference>
<evidence type="ECO:0000313" key="30">
    <source>
        <dbReference type="Proteomes" id="UP001139722"/>
    </source>
</evidence>
<dbReference type="SUPFAM" id="SSF47644">
    <property type="entry name" value="Methionine synthase domain"/>
    <property type="match status" value="1"/>
</dbReference>
<evidence type="ECO:0000256" key="3">
    <source>
        <dbReference type="ARBA" id="ARBA00001956"/>
    </source>
</evidence>
<feature type="binding site" evidence="20 22">
    <location>
        <position position="311"/>
    </location>
    <ligand>
        <name>Zn(2+)</name>
        <dbReference type="ChEBI" id="CHEBI:29105"/>
    </ligand>
</feature>
<evidence type="ECO:0000256" key="10">
    <source>
        <dbReference type="ARBA" id="ARBA00022628"/>
    </source>
</evidence>
<evidence type="ECO:0000256" key="21">
    <source>
        <dbReference type="PIRSR" id="PIRSR000381-2"/>
    </source>
</evidence>
<evidence type="ECO:0000256" key="19">
    <source>
        <dbReference type="PIRNR" id="PIRNR000381"/>
    </source>
</evidence>
<dbReference type="GO" id="GO:0046653">
    <property type="term" value="P:tetrahydrofolate metabolic process"/>
    <property type="evidence" value="ECO:0007669"/>
    <property type="project" value="TreeGrafter"/>
</dbReference>
<dbReference type="SUPFAM" id="SSF51717">
    <property type="entry name" value="Dihydropteroate synthetase-like"/>
    <property type="match status" value="1"/>
</dbReference>
<keyword evidence="8 19" id="KW-0489">Methyltransferase</keyword>
<dbReference type="InterPro" id="IPR003759">
    <property type="entry name" value="Cbl-bd_cap"/>
</dbReference>
<evidence type="ECO:0000256" key="17">
    <source>
        <dbReference type="ARBA" id="ARBA00023285"/>
    </source>
</evidence>
<dbReference type="PROSITE" id="PS51337">
    <property type="entry name" value="B12_BINDING_NTER"/>
    <property type="match status" value="1"/>
</dbReference>
<dbReference type="InterPro" id="IPR033706">
    <property type="entry name" value="Met_synthase_B12-bd"/>
</dbReference>
<dbReference type="SMART" id="SM01018">
    <property type="entry name" value="B12-binding_2"/>
    <property type="match status" value="1"/>
</dbReference>
<dbReference type="Gene3D" id="3.20.20.20">
    <property type="entry name" value="Dihydropteroate synthase-like"/>
    <property type="match status" value="1"/>
</dbReference>
<feature type="compositionally biased region" description="Pro residues" evidence="23">
    <location>
        <begin position="352"/>
        <end position="391"/>
    </location>
</feature>
<evidence type="ECO:0000259" key="24">
    <source>
        <dbReference type="PROSITE" id="PS50970"/>
    </source>
</evidence>
<keyword evidence="13 19" id="KW-0479">Metal-binding</keyword>
<feature type="binding site" evidence="21">
    <location>
        <position position="863"/>
    </location>
    <ligand>
        <name>methylcob(III)alamin</name>
        <dbReference type="ChEBI" id="CHEBI:28115"/>
    </ligand>
</feature>
<dbReference type="PROSITE" id="PS50972">
    <property type="entry name" value="PTERIN_BINDING"/>
    <property type="match status" value="1"/>
</dbReference>
<keyword evidence="15 19" id="KW-0862">Zinc</keyword>
<dbReference type="PROSITE" id="PS50974">
    <property type="entry name" value="ADOMET_ACTIVATION"/>
    <property type="match status" value="1"/>
</dbReference>
<accession>A0A9X2H393</accession>
<evidence type="ECO:0000256" key="1">
    <source>
        <dbReference type="ARBA" id="ARBA00001700"/>
    </source>
</evidence>
<dbReference type="PROSITE" id="PS51332">
    <property type="entry name" value="B12_BINDING"/>
    <property type="match status" value="1"/>
</dbReference>
<comment type="catalytic activity">
    <reaction evidence="1 19">
        <text>(6S)-5-methyl-5,6,7,8-tetrahydrofolate + L-homocysteine = (6S)-5,6,7,8-tetrahydrofolate + L-methionine</text>
        <dbReference type="Rhea" id="RHEA:11172"/>
        <dbReference type="ChEBI" id="CHEBI:18608"/>
        <dbReference type="ChEBI" id="CHEBI:57453"/>
        <dbReference type="ChEBI" id="CHEBI:57844"/>
        <dbReference type="ChEBI" id="CHEBI:58199"/>
        <dbReference type="EC" id="2.1.1.13"/>
    </reaction>
</comment>
<dbReference type="FunFam" id="1.10.1240.10:FF:000001">
    <property type="entry name" value="Methionine synthase"/>
    <property type="match status" value="1"/>
</dbReference>
<dbReference type="Gene3D" id="3.40.50.280">
    <property type="entry name" value="Cobalamin-binding domain"/>
    <property type="match status" value="1"/>
</dbReference>
<dbReference type="PANTHER" id="PTHR45833:SF1">
    <property type="entry name" value="METHIONINE SYNTHASE"/>
    <property type="match status" value="1"/>
</dbReference>
<keyword evidence="16 19" id="KW-0486">Methionine biosynthesis</keyword>
<dbReference type="SUPFAM" id="SSF82282">
    <property type="entry name" value="Homocysteine S-methyltransferase"/>
    <property type="match status" value="1"/>
</dbReference>
<dbReference type="EC" id="2.1.1.13" evidence="6 19"/>
<feature type="binding site" evidence="20 22">
    <location>
        <position position="312"/>
    </location>
    <ligand>
        <name>Zn(2+)</name>
        <dbReference type="ChEBI" id="CHEBI:29105"/>
    </ligand>
</feature>
<comment type="domain">
    <text evidence="19">Modular enzyme with four functionally distinct domains. The isolated Hcy-binding domain catalyzes methyl transfer from free methylcobalamin to homocysteine. The Hcy-binding domain in association with the pterin-binding domain catalyzes the methylation of cob(I)alamin by methyltetrahydrofolate and the methylation of homocysteine. The B12-binding domain binds the cofactor. The AdoMet activation domain binds S-adenosyl-L-methionine. Under aerobic conditions cob(I)alamin can be converted to inactive cob(II)alamin. Reductive methylation by S-adenosyl-L-methionine and flavodoxin regenerates methylcobalamin.</text>
</comment>
<dbReference type="InterPro" id="IPR003726">
    <property type="entry name" value="HCY_dom"/>
</dbReference>
<feature type="binding site" evidence="21">
    <location>
        <begin position="815"/>
        <end position="819"/>
    </location>
    <ligand>
        <name>methylcob(III)alamin</name>
        <dbReference type="ChEBI" id="CHEBI:28115"/>
    </ligand>
</feature>
<dbReference type="FunFam" id="3.40.50.280:FF:000004">
    <property type="entry name" value="Methionine synthase"/>
    <property type="match status" value="1"/>
</dbReference>
<feature type="domain" description="B12-binding N-terminal" evidence="28">
    <location>
        <begin position="711"/>
        <end position="805"/>
    </location>
</feature>
<feature type="binding site" evidence="21">
    <location>
        <position position="1207"/>
    </location>
    <ligand>
        <name>S-adenosyl-L-methionine</name>
        <dbReference type="ChEBI" id="CHEBI:59789"/>
    </ligand>
</feature>
<keyword evidence="17 19" id="KW-0170">Cobalt</keyword>
<dbReference type="GO" id="GO:0031419">
    <property type="term" value="F:cobalamin binding"/>
    <property type="evidence" value="ECO:0007669"/>
    <property type="project" value="UniProtKB-UniRule"/>
</dbReference>
<dbReference type="GO" id="GO:0005829">
    <property type="term" value="C:cytosol"/>
    <property type="evidence" value="ECO:0007669"/>
    <property type="project" value="TreeGrafter"/>
</dbReference>
<keyword evidence="9 19" id="KW-0028">Amino-acid biosynthesis</keyword>
<evidence type="ECO:0000313" key="29">
    <source>
        <dbReference type="EMBL" id="MCP2370022.1"/>
    </source>
</evidence>
<dbReference type="AlphaFoldDB" id="A0A9X2H393"/>
<feature type="domain" description="B12-binding" evidence="27">
    <location>
        <begin position="805"/>
        <end position="942"/>
    </location>
</feature>
<dbReference type="InterPro" id="IPR004223">
    <property type="entry name" value="VitB12-dep_Met_synth_activ_dom"/>
</dbReference>
<comment type="cofactor">
    <cofactor evidence="3 19 20">
        <name>methylcob(III)alamin</name>
        <dbReference type="ChEBI" id="CHEBI:28115"/>
    </cofactor>
</comment>
<dbReference type="InterPro" id="IPR011822">
    <property type="entry name" value="MetH"/>
</dbReference>
<dbReference type="EMBL" id="JAMZDY010000001">
    <property type="protein sequence ID" value="MCP2370022.1"/>
    <property type="molecule type" value="Genomic_DNA"/>
</dbReference>
<dbReference type="Gene3D" id="3.20.20.330">
    <property type="entry name" value="Homocysteine-binding-like domain"/>
    <property type="match status" value="1"/>
</dbReference>
<dbReference type="Pfam" id="PF00809">
    <property type="entry name" value="Pterin_bind"/>
    <property type="match status" value="1"/>
</dbReference>
<comment type="cofactor">
    <cofactor evidence="2 19 22">
        <name>Zn(2+)</name>
        <dbReference type="ChEBI" id="CHEBI:29105"/>
    </cofactor>
</comment>
<evidence type="ECO:0000256" key="7">
    <source>
        <dbReference type="ARBA" id="ARBA00013998"/>
    </source>
</evidence>
<evidence type="ECO:0000256" key="20">
    <source>
        <dbReference type="PIRSR" id="PIRSR000381-1"/>
    </source>
</evidence>
<feature type="binding site" evidence="21">
    <location>
        <position position="921"/>
    </location>
    <ligand>
        <name>methylcob(III)alamin</name>
        <dbReference type="ChEBI" id="CHEBI:28115"/>
    </ligand>
</feature>
<dbReference type="InterPro" id="IPR036589">
    <property type="entry name" value="HCY_dom_sf"/>
</dbReference>
<dbReference type="Pfam" id="PF02607">
    <property type="entry name" value="B12-binding_2"/>
    <property type="match status" value="1"/>
</dbReference>
<evidence type="ECO:0000256" key="15">
    <source>
        <dbReference type="ARBA" id="ARBA00022833"/>
    </source>
</evidence>
<evidence type="ECO:0000256" key="9">
    <source>
        <dbReference type="ARBA" id="ARBA00022605"/>
    </source>
</evidence>
<dbReference type="FunFam" id="3.20.20.330:FF:000001">
    <property type="entry name" value="Methionine synthase"/>
    <property type="match status" value="1"/>
</dbReference>
<dbReference type="PIRSF" id="PIRSF000381">
    <property type="entry name" value="MetH"/>
    <property type="match status" value="1"/>
</dbReference>
<dbReference type="Pfam" id="PF02965">
    <property type="entry name" value="Met_synt_B12"/>
    <property type="match status" value="1"/>
</dbReference>
<dbReference type="FunFam" id="3.20.20.20:FF:000007">
    <property type="entry name" value="Methionine synthase"/>
    <property type="match status" value="1"/>
</dbReference>
<dbReference type="InterPro" id="IPR036594">
    <property type="entry name" value="Meth_synthase_dom"/>
</dbReference>
<evidence type="ECO:0000256" key="13">
    <source>
        <dbReference type="ARBA" id="ARBA00022723"/>
    </source>
</evidence>
<evidence type="ECO:0000259" key="26">
    <source>
        <dbReference type="PROSITE" id="PS50974"/>
    </source>
</evidence>
<sequence>MIGQSASPRFPLDIEGVARPPRSEALLDAVRGGVVIADGAMGTMLQRHEPTLDDYRQLEGCNEILNVSRPDMIADIHDEYLAVGIDAIETNTFGANWSNLSDYGIDDRIHELAEAGARIARERVEAAEASDGRLRWVLGSMGPGTKLPSLLHTTYDHLKQTFALQAEGLIDGGADAFLVETSQDLLQTKAAVNGCKQAIVSRGIRLPIFVEVTVETTGTMLMGSEIGAALTALEPLGVDAIGLNCATGPAEMSEHLRHLSKHSRVPVACMPNAGLPVLGANGAHYPLEPAELATAHEQFVREFGLGLIGGCCGTTPEHMQAVVDRLAPLRRSRSEASRDLADAGLETAAPASLPPRPAGAPASLPPRPAGAPASLPPRPAGAPASLPPRPAAQPEAGVASLYQHVPFHQDASYLAIGERTNANGSKAFREAMLEGNWDECVEIARNQIRVGAHLLDVCVDYVGRDGVADIREVVSRFASASTLPLVIDSTEAAVIAAGLELIGGRPIVNSVNYEDGEGPTSRFGRIMPLVKEHGTAVIALTIDEEGQARTAEHKMRIASRLVDALVGEWGMRVEDIVVDCLTFPIATGQEETRRDAIETIDAIRRLNAKYPGIHTTLGVSNVSFGLNPAARSVLNSVFLHEAVEAGLDSGIIDAAKIVPLASLSEEQRKVALDLVWDRREYDADGNLTYDPLASMLDLFAGVDTAALRDQRAAELEALPVGERLERRIIDGASKGLEADLDLARAGGLSALEIINDHLLEGMKVVGERFGSGEMQLPFVLQSAEVMKSAVALLEPHMEKSSSGGKGKMVIATVRGDVHDIGKNLVDIILSNNGYEVINLGIKQPIADIIKAAEEHDADVIGMSGLLVKSTVVMKENLLELQSRGLAKKWPIILGGAALTRAYVEDDLASLFDGEVRYARDAFEGLTLMEPLVKVARGADPATVGLPALKKRIHSAGSKLTLTEPEAMPGRSDVASDNAVPAPPFWGTRIVKGIALADYSAFLDERATFMGQWGLKPGRGDDGLSYEQLVETEGRPRLRYWLDRILAEGMLDASVAYGYFPVVSDGDDLIVLHHGDDPTGAFGRAGLLAPDGGSGGVIGEERLRFHFPRQRRDRHLCLADFVRSRESGQVDVLPVQLVTAGAHIDQVTAKLFAADKYRDYYELNGLVMQLTESLAEYWHARIRAELGFSAEDPADTAGLFKLEYRGARFSLGYPACPDMEDRRKVVELLKPERMGVELSEELQLHPEQSTDAFVFHHPEAKYFSV</sequence>
<feature type="binding site" evidence="20 22">
    <location>
        <position position="245"/>
    </location>
    <ligand>
        <name>Zn(2+)</name>
        <dbReference type="ChEBI" id="CHEBI:29105"/>
    </ligand>
</feature>
<dbReference type="InterPro" id="IPR011005">
    <property type="entry name" value="Dihydropteroate_synth-like_sf"/>
</dbReference>
<feature type="domain" description="Hcy-binding" evidence="24">
    <location>
        <begin position="23"/>
        <end position="326"/>
    </location>
</feature>
<evidence type="ECO:0000256" key="23">
    <source>
        <dbReference type="SAM" id="MobiDB-lite"/>
    </source>
</evidence>
<evidence type="ECO:0000259" key="27">
    <source>
        <dbReference type="PROSITE" id="PS51332"/>
    </source>
</evidence>
<feature type="binding site" evidence="21">
    <location>
        <position position="1003"/>
    </location>
    <ligand>
        <name>S-adenosyl-L-methionine</name>
        <dbReference type="ChEBI" id="CHEBI:59789"/>
    </ligand>
</feature>
<keyword evidence="14" id="KW-0677">Repeat</keyword>
<protein>
    <recommendedName>
        <fullName evidence="7 19">Methionine synthase</fullName>
        <ecNumber evidence="6 19">2.1.1.13</ecNumber>
    </recommendedName>
    <alternativeName>
        <fullName evidence="19">5-methyltetrahydrofolate--homocysteine methyltransferase</fullName>
    </alternativeName>
</protein>